<dbReference type="InterPro" id="IPR036291">
    <property type="entry name" value="NAD(P)-bd_dom_sf"/>
</dbReference>
<gene>
    <name evidence="2" type="ORF">METZ01_LOCUS399212</name>
</gene>
<feature type="non-terminal residue" evidence="2">
    <location>
        <position position="1"/>
    </location>
</feature>
<feature type="domain" description="NAD-dependent epimerase/dehydratase" evidence="1">
    <location>
        <begin position="4"/>
        <end position="89"/>
    </location>
</feature>
<dbReference type="EMBL" id="UINC01152263">
    <property type="protein sequence ID" value="SVD46358.1"/>
    <property type="molecule type" value="Genomic_DNA"/>
</dbReference>
<evidence type="ECO:0000259" key="1">
    <source>
        <dbReference type="Pfam" id="PF01370"/>
    </source>
</evidence>
<dbReference type="PANTHER" id="PTHR43238:SF1">
    <property type="entry name" value="GDP-L-FUCOSE SYNTHASE"/>
    <property type="match status" value="1"/>
</dbReference>
<protein>
    <recommendedName>
        <fullName evidence="1">NAD-dependent epimerase/dehydratase domain-containing protein</fullName>
    </recommendedName>
</protein>
<organism evidence="2">
    <name type="scientific">marine metagenome</name>
    <dbReference type="NCBI Taxonomy" id="408172"/>
    <lineage>
        <taxon>unclassified sequences</taxon>
        <taxon>metagenomes</taxon>
        <taxon>ecological metagenomes</taxon>
    </lineage>
</organism>
<dbReference type="SUPFAM" id="SSF51735">
    <property type="entry name" value="NAD(P)-binding Rossmann-fold domains"/>
    <property type="match status" value="1"/>
</dbReference>
<feature type="non-terminal residue" evidence="2">
    <location>
        <position position="91"/>
    </location>
</feature>
<sequence>MQTILITGSTGFVGKNFLSDKRSEQYNILNPSSSELNLLDINSTKSYFRSTNPDLIINAAGKVGGILKNMNANYDFLTTNSLINLNLIMTI</sequence>
<reference evidence="2" key="1">
    <citation type="submission" date="2018-05" db="EMBL/GenBank/DDBJ databases">
        <authorList>
            <person name="Lanie J.A."/>
            <person name="Ng W.-L."/>
            <person name="Kazmierczak K.M."/>
            <person name="Andrzejewski T.M."/>
            <person name="Davidsen T.M."/>
            <person name="Wayne K.J."/>
            <person name="Tettelin H."/>
            <person name="Glass J.I."/>
            <person name="Rusch D."/>
            <person name="Podicherti R."/>
            <person name="Tsui H.-C.T."/>
            <person name="Winkler M.E."/>
        </authorList>
    </citation>
    <scope>NUCLEOTIDE SEQUENCE</scope>
</reference>
<evidence type="ECO:0000313" key="2">
    <source>
        <dbReference type="EMBL" id="SVD46358.1"/>
    </source>
</evidence>
<accession>A0A382VKF1</accession>
<proteinExistence type="predicted"/>
<dbReference type="PANTHER" id="PTHR43238">
    <property type="entry name" value="GDP-L-FUCOSE SYNTHASE"/>
    <property type="match status" value="1"/>
</dbReference>
<dbReference type="AlphaFoldDB" id="A0A382VKF1"/>
<dbReference type="Pfam" id="PF01370">
    <property type="entry name" value="Epimerase"/>
    <property type="match status" value="1"/>
</dbReference>
<dbReference type="InterPro" id="IPR001509">
    <property type="entry name" value="Epimerase_deHydtase"/>
</dbReference>
<name>A0A382VKF1_9ZZZZ</name>
<dbReference type="GO" id="GO:0050577">
    <property type="term" value="F:GDP-L-fucose synthase activity"/>
    <property type="evidence" value="ECO:0007669"/>
    <property type="project" value="TreeGrafter"/>
</dbReference>
<dbReference type="Gene3D" id="3.40.50.720">
    <property type="entry name" value="NAD(P)-binding Rossmann-like Domain"/>
    <property type="match status" value="1"/>
</dbReference>